<comment type="similarity">
    <text evidence="1">Belongs to the AB hydrolase superfamily. AB hydrolase 2 family.</text>
</comment>
<dbReference type="InterPro" id="IPR003140">
    <property type="entry name" value="PLipase/COase/thioEstase"/>
</dbReference>
<dbReference type="GO" id="GO:0008474">
    <property type="term" value="F:palmitoyl-(protein) hydrolase activity"/>
    <property type="evidence" value="ECO:0007669"/>
    <property type="project" value="TreeGrafter"/>
</dbReference>
<dbReference type="Proteomes" id="UP001224775">
    <property type="component" value="Unassembled WGS sequence"/>
</dbReference>
<dbReference type="InterPro" id="IPR029058">
    <property type="entry name" value="AB_hydrolase_fold"/>
</dbReference>
<dbReference type="GO" id="GO:0008270">
    <property type="term" value="F:zinc ion binding"/>
    <property type="evidence" value="ECO:0007669"/>
    <property type="project" value="UniProtKB-KW"/>
</dbReference>
<dbReference type="PANTHER" id="PTHR10655">
    <property type="entry name" value="LYSOPHOSPHOLIPASE-RELATED"/>
    <property type="match status" value="1"/>
</dbReference>
<dbReference type="InterPro" id="IPR002893">
    <property type="entry name" value="Znf_MYND"/>
</dbReference>
<dbReference type="PROSITE" id="PS01360">
    <property type="entry name" value="ZF_MYND_1"/>
    <property type="match status" value="1"/>
</dbReference>
<feature type="non-terminal residue" evidence="7">
    <location>
        <position position="1"/>
    </location>
</feature>
<dbReference type="EC" id="3.1.-.-" evidence="7"/>
<evidence type="ECO:0000256" key="3">
    <source>
        <dbReference type="ARBA" id="ARBA00022771"/>
    </source>
</evidence>
<dbReference type="GO" id="GO:0005737">
    <property type="term" value="C:cytoplasm"/>
    <property type="evidence" value="ECO:0007669"/>
    <property type="project" value="TreeGrafter"/>
</dbReference>
<dbReference type="AlphaFoldDB" id="A0AAD8Y6T0"/>
<gene>
    <name evidence="7" type="ORF">QTG54_008891</name>
</gene>
<dbReference type="SUPFAM" id="SSF53474">
    <property type="entry name" value="alpha/beta-Hydrolases"/>
    <property type="match status" value="1"/>
</dbReference>
<evidence type="ECO:0000256" key="5">
    <source>
        <dbReference type="PROSITE-ProRule" id="PRU00134"/>
    </source>
</evidence>
<dbReference type="Pfam" id="PF01753">
    <property type="entry name" value="zf-MYND"/>
    <property type="match status" value="1"/>
</dbReference>
<dbReference type="Gene3D" id="3.40.50.1820">
    <property type="entry name" value="alpha/beta hydrolase"/>
    <property type="match status" value="1"/>
</dbReference>
<sequence length="402" mass="44503">TVAAATAPTQCNHCKRVSSPKLKIRACTRCFSVGYCSKDCQRAEWRKHKLTCKPRNETNILMEQQPSPQAADQEVIDINSNTVRLETQCENGAWKDVGPINLLNNINAKTVHTNSSSSSRRKELSPATKQILGHTANSFMFRHSNDGIDENLVIFLHGAGDTHIPFDKLGQTMKLPQTATLSLSASMKMNLPDSSQSNSSNSTFVELPFGLGYTWFEEMDYQVTGDVLPNDHPRRLQSLSHAVLAMNALLSSLTDHSSNESSYWIPERVFMFGFSAGACLAMELCRLWKLRRNVPLGGAICIGGGIKTESLPGCVAVNYNGDDDQHKFTDVLIITGSKDTVYSQKMAAQTTSIYDGSKVQTHVQQGKGHGMIGSREEMQTVIEFLSKRLVRRMSSMEDMSEK</sequence>
<evidence type="ECO:0000313" key="8">
    <source>
        <dbReference type="Proteomes" id="UP001224775"/>
    </source>
</evidence>
<keyword evidence="2" id="KW-0479">Metal-binding</keyword>
<evidence type="ECO:0000259" key="6">
    <source>
        <dbReference type="PROSITE" id="PS50865"/>
    </source>
</evidence>
<accession>A0AAD8Y6T0</accession>
<dbReference type="PROSITE" id="PS50865">
    <property type="entry name" value="ZF_MYND_2"/>
    <property type="match status" value="1"/>
</dbReference>
<evidence type="ECO:0000256" key="1">
    <source>
        <dbReference type="ARBA" id="ARBA00006499"/>
    </source>
</evidence>
<feature type="domain" description="MYND-type" evidence="6">
    <location>
        <begin position="11"/>
        <end position="52"/>
    </location>
</feature>
<keyword evidence="8" id="KW-1185">Reference proteome</keyword>
<organism evidence="7 8">
    <name type="scientific">Skeletonema marinoi</name>
    <dbReference type="NCBI Taxonomy" id="267567"/>
    <lineage>
        <taxon>Eukaryota</taxon>
        <taxon>Sar</taxon>
        <taxon>Stramenopiles</taxon>
        <taxon>Ochrophyta</taxon>
        <taxon>Bacillariophyta</taxon>
        <taxon>Coscinodiscophyceae</taxon>
        <taxon>Thalassiosirophycidae</taxon>
        <taxon>Thalassiosirales</taxon>
        <taxon>Skeletonemataceae</taxon>
        <taxon>Skeletonema</taxon>
        <taxon>Skeletonema marinoi-dohrnii complex</taxon>
    </lineage>
</organism>
<evidence type="ECO:0000256" key="2">
    <source>
        <dbReference type="ARBA" id="ARBA00022723"/>
    </source>
</evidence>
<dbReference type="SUPFAM" id="SSF144232">
    <property type="entry name" value="HIT/MYND zinc finger-like"/>
    <property type="match status" value="1"/>
</dbReference>
<name>A0AAD8Y6T0_9STRA</name>
<evidence type="ECO:0000313" key="7">
    <source>
        <dbReference type="EMBL" id="KAK1740796.1"/>
    </source>
</evidence>
<dbReference type="PANTHER" id="PTHR10655:SF70">
    <property type="entry name" value="PHOSPHOLIPASE_CARBOXYLESTERASE_THIOESTERASE DOMAIN-CONTAINING PROTEIN"/>
    <property type="match status" value="1"/>
</dbReference>
<dbReference type="Gene3D" id="6.10.140.2220">
    <property type="match status" value="1"/>
</dbReference>
<dbReference type="GO" id="GO:0052689">
    <property type="term" value="F:carboxylic ester hydrolase activity"/>
    <property type="evidence" value="ECO:0007669"/>
    <property type="project" value="TreeGrafter"/>
</dbReference>
<dbReference type="Pfam" id="PF02230">
    <property type="entry name" value="Abhydrolase_2"/>
    <property type="match status" value="1"/>
</dbReference>
<keyword evidence="3 5" id="KW-0863">Zinc-finger</keyword>
<reference evidence="7" key="1">
    <citation type="submission" date="2023-06" db="EMBL/GenBank/DDBJ databases">
        <title>Survivors Of The Sea: Transcriptome response of Skeletonema marinoi to long-term dormancy.</title>
        <authorList>
            <person name="Pinder M.I.M."/>
            <person name="Kourtchenko O."/>
            <person name="Robertson E.K."/>
            <person name="Larsson T."/>
            <person name="Maumus F."/>
            <person name="Osuna-Cruz C.M."/>
            <person name="Vancaester E."/>
            <person name="Stenow R."/>
            <person name="Vandepoele K."/>
            <person name="Ploug H."/>
            <person name="Bruchert V."/>
            <person name="Godhe A."/>
            <person name="Topel M."/>
        </authorList>
    </citation>
    <scope>NUCLEOTIDE SEQUENCE</scope>
    <source>
        <strain evidence="7">R05AC</strain>
    </source>
</reference>
<comment type="caution">
    <text evidence="7">The sequence shown here is derived from an EMBL/GenBank/DDBJ whole genome shotgun (WGS) entry which is preliminary data.</text>
</comment>
<protein>
    <submittedName>
        <fullName evidence="7">Phospholipase/carboxylesterase family protein</fullName>
        <ecNumber evidence="7">3.1.-.-</ecNumber>
    </submittedName>
</protein>
<keyword evidence="4" id="KW-0862">Zinc</keyword>
<proteinExistence type="inferred from homology"/>
<keyword evidence="7" id="KW-0378">Hydrolase</keyword>
<evidence type="ECO:0000256" key="4">
    <source>
        <dbReference type="ARBA" id="ARBA00022833"/>
    </source>
</evidence>
<dbReference type="EMBL" id="JATAAI010000015">
    <property type="protein sequence ID" value="KAK1740796.1"/>
    <property type="molecule type" value="Genomic_DNA"/>
</dbReference>
<dbReference type="InterPro" id="IPR050565">
    <property type="entry name" value="LYPA1-2/EST-like"/>
</dbReference>